<dbReference type="SUPFAM" id="SSF161098">
    <property type="entry name" value="MetI-like"/>
    <property type="match status" value="1"/>
</dbReference>
<keyword evidence="3" id="KW-1003">Cell membrane</keyword>
<keyword evidence="6 7" id="KW-0472">Membrane</keyword>
<evidence type="ECO:0000313" key="9">
    <source>
        <dbReference type="EMBL" id="PRZ41186.1"/>
    </source>
</evidence>
<dbReference type="PANTHER" id="PTHR43163:SF6">
    <property type="entry name" value="DIPEPTIDE TRANSPORT SYSTEM PERMEASE PROTEIN DPPB-RELATED"/>
    <property type="match status" value="1"/>
</dbReference>
<feature type="transmembrane region" description="Helical" evidence="7">
    <location>
        <begin position="34"/>
        <end position="55"/>
    </location>
</feature>
<dbReference type="AlphaFoldDB" id="A0A2T0ZXV3"/>
<dbReference type="PROSITE" id="PS50928">
    <property type="entry name" value="ABC_TM1"/>
    <property type="match status" value="1"/>
</dbReference>
<evidence type="ECO:0000256" key="6">
    <source>
        <dbReference type="ARBA" id="ARBA00023136"/>
    </source>
</evidence>
<evidence type="ECO:0000256" key="3">
    <source>
        <dbReference type="ARBA" id="ARBA00022475"/>
    </source>
</evidence>
<evidence type="ECO:0000256" key="2">
    <source>
        <dbReference type="ARBA" id="ARBA00022448"/>
    </source>
</evidence>
<dbReference type="Proteomes" id="UP000237752">
    <property type="component" value="Unassembled WGS sequence"/>
</dbReference>
<evidence type="ECO:0000256" key="4">
    <source>
        <dbReference type="ARBA" id="ARBA00022692"/>
    </source>
</evidence>
<keyword evidence="5 7" id="KW-1133">Transmembrane helix</keyword>
<keyword evidence="4 7" id="KW-0812">Transmembrane</keyword>
<dbReference type="Pfam" id="PF00528">
    <property type="entry name" value="BPD_transp_1"/>
    <property type="match status" value="1"/>
</dbReference>
<protein>
    <submittedName>
        <fullName evidence="9">Peptide/nickel transport system permease protein</fullName>
    </submittedName>
</protein>
<comment type="caution">
    <text evidence="9">The sequence shown here is derived from an EMBL/GenBank/DDBJ whole genome shotgun (WGS) entry which is preliminary data.</text>
</comment>
<dbReference type="PANTHER" id="PTHR43163">
    <property type="entry name" value="DIPEPTIDE TRANSPORT SYSTEM PERMEASE PROTEIN DPPB-RELATED"/>
    <property type="match status" value="1"/>
</dbReference>
<feature type="transmembrane region" description="Helical" evidence="7">
    <location>
        <begin position="204"/>
        <end position="223"/>
    </location>
</feature>
<dbReference type="GO" id="GO:0055085">
    <property type="term" value="P:transmembrane transport"/>
    <property type="evidence" value="ECO:0007669"/>
    <property type="project" value="InterPro"/>
</dbReference>
<accession>A0A2T0ZXV3</accession>
<feature type="domain" description="ABC transmembrane type-1" evidence="8">
    <location>
        <begin position="120"/>
        <end position="327"/>
    </location>
</feature>
<evidence type="ECO:0000259" key="8">
    <source>
        <dbReference type="PROSITE" id="PS50928"/>
    </source>
</evidence>
<dbReference type="Gene3D" id="1.10.3720.10">
    <property type="entry name" value="MetI-like"/>
    <property type="match status" value="1"/>
</dbReference>
<reference evidence="9 10" key="1">
    <citation type="submission" date="2018-03" db="EMBL/GenBank/DDBJ databases">
        <title>Genomic Encyclopedia of Archaeal and Bacterial Type Strains, Phase II (KMG-II): from individual species to whole genera.</title>
        <authorList>
            <person name="Goeker M."/>
        </authorList>
    </citation>
    <scope>NUCLEOTIDE SEQUENCE [LARGE SCALE GENOMIC DNA]</scope>
    <source>
        <strain evidence="9 10">DSM 100065</strain>
    </source>
</reference>
<dbReference type="RefSeq" id="WP_202862576.1">
    <property type="nucleotide sequence ID" value="NZ_PVUE01000011.1"/>
</dbReference>
<feature type="transmembrane region" description="Helical" evidence="7">
    <location>
        <begin position="304"/>
        <end position="330"/>
    </location>
</feature>
<keyword evidence="10" id="KW-1185">Reference proteome</keyword>
<gene>
    <name evidence="9" type="ORF">CLV47_11162</name>
</gene>
<keyword evidence="2 7" id="KW-0813">Transport</keyword>
<dbReference type="InterPro" id="IPR000515">
    <property type="entry name" value="MetI-like"/>
</dbReference>
<evidence type="ECO:0000256" key="1">
    <source>
        <dbReference type="ARBA" id="ARBA00004651"/>
    </source>
</evidence>
<feature type="transmembrane region" description="Helical" evidence="7">
    <location>
        <begin position="160"/>
        <end position="184"/>
    </location>
</feature>
<evidence type="ECO:0000256" key="5">
    <source>
        <dbReference type="ARBA" id="ARBA00022989"/>
    </source>
</evidence>
<dbReference type="InterPro" id="IPR045621">
    <property type="entry name" value="BPD_transp_1_N"/>
</dbReference>
<comment type="similarity">
    <text evidence="7">Belongs to the binding-protein-dependent transport system permease family.</text>
</comment>
<dbReference type="GO" id="GO:0005886">
    <property type="term" value="C:plasma membrane"/>
    <property type="evidence" value="ECO:0007669"/>
    <property type="project" value="UniProtKB-SubCell"/>
</dbReference>
<dbReference type="InterPro" id="IPR035906">
    <property type="entry name" value="MetI-like_sf"/>
</dbReference>
<comment type="subcellular location">
    <subcellularLocation>
        <location evidence="1 7">Cell membrane</location>
        <topology evidence="1 7">Multi-pass membrane protein</topology>
    </subcellularLocation>
</comment>
<sequence>MTEVTSVSDARAEADDRTATRGMSPWAQFAVKRALGLVMTVVVLVLVTFFIVRLIPGDPAVNAAGSDASPQQIEVIRSQLGLDVPLPQQFVNYVGGLLHGDLGQSFSLHGSVVSVVFARLPFTAGIAFIAMAVVLVVAVPVGMAVGVLTRGGRKRWLDTVFGFGTGLVAAIPSYVMATFLVLIFAVSLTLFPPAYSRVHPAASFVLPVLGLAIGPACIVARVVRRETAVVLEQDFMRTARGWRLRGARLYGKYALPALLTSTLTLSGLILTSMLGSAIVVETVFGWPGLGLGIVQAIVNKDYPVIQGIILVLGLLAALLTLFVDIILGLIDPRTLGGKHD</sequence>
<name>A0A2T0ZXV3_9ACTN</name>
<evidence type="ECO:0000313" key="10">
    <source>
        <dbReference type="Proteomes" id="UP000237752"/>
    </source>
</evidence>
<evidence type="ECO:0000256" key="7">
    <source>
        <dbReference type="RuleBase" id="RU363032"/>
    </source>
</evidence>
<organism evidence="9 10">
    <name type="scientific">Antricoccus suffuscus</name>
    <dbReference type="NCBI Taxonomy" id="1629062"/>
    <lineage>
        <taxon>Bacteria</taxon>
        <taxon>Bacillati</taxon>
        <taxon>Actinomycetota</taxon>
        <taxon>Actinomycetes</taxon>
        <taxon>Geodermatophilales</taxon>
        <taxon>Antricoccaceae</taxon>
        <taxon>Antricoccus</taxon>
    </lineage>
</organism>
<dbReference type="Pfam" id="PF19300">
    <property type="entry name" value="BPD_transp_1_N"/>
    <property type="match status" value="1"/>
</dbReference>
<proteinExistence type="inferred from homology"/>
<dbReference type="EMBL" id="PVUE01000011">
    <property type="protein sequence ID" value="PRZ41186.1"/>
    <property type="molecule type" value="Genomic_DNA"/>
</dbReference>
<feature type="transmembrane region" description="Helical" evidence="7">
    <location>
        <begin position="253"/>
        <end position="284"/>
    </location>
</feature>
<feature type="transmembrane region" description="Helical" evidence="7">
    <location>
        <begin position="122"/>
        <end position="148"/>
    </location>
</feature>